<reference evidence="2" key="1">
    <citation type="submission" date="2024-06" db="EMBL/GenBank/DDBJ databases">
        <title>Multi-omics analyses provide insights into the biosynthesis of the anticancer antibiotic pleurotin in Hohenbuehelia grisea.</title>
        <authorList>
            <person name="Weaver J.A."/>
            <person name="Alberti F."/>
        </authorList>
    </citation>
    <scope>NUCLEOTIDE SEQUENCE [LARGE SCALE GENOMIC DNA]</scope>
    <source>
        <strain evidence="2">T-177</strain>
    </source>
</reference>
<evidence type="ECO:0000313" key="1">
    <source>
        <dbReference type="EMBL" id="KAL0960201.1"/>
    </source>
</evidence>
<protein>
    <submittedName>
        <fullName evidence="1">Uncharacterized protein</fullName>
    </submittedName>
</protein>
<proteinExistence type="predicted"/>
<accession>A0ABR3JXE3</accession>
<sequence length="196" mass="21697">MTAPSYSGPYDPAELSLIAFSTISLNKDEIWRWNSFTHHLLASHTSQFTDFAVPCGTHMLNGCFSRTSNRMGNVYLLLHRTRSIIGLEAKAMRHDYTRPPNHFATSHMDGAANRSGVYCQTAFNGHTSGTSWNGYSCVMMASNVAILPPAQDRGAKEAPGGRVSTMTGEFELFFRRIKTIGLKRGTEWDTLGCSTH</sequence>
<name>A0ABR3JXE3_9AGAR</name>
<evidence type="ECO:0000313" key="2">
    <source>
        <dbReference type="Proteomes" id="UP001556367"/>
    </source>
</evidence>
<comment type="caution">
    <text evidence="1">The sequence shown here is derived from an EMBL/GenBank/DDBJ whole genome shotgun (WGS) entry which is preliminary data.</text>
</comment>
<dbReference type="EMBL" id="JASNQZ010000002">
    <property type="protein sequence ID" value="KAL0960201.1"/>
    <property type="molecule type" value="Genomic_DNA"/>
</dbReference>
<gene>
    <name evidence="1" type="ORF">HGRIS_011835</name>
</gene>
<organism evidence="1 2">
    <name type="scientific">Hohenbuehelia grisea</name>
    <dbReference type="NCBI Taxonomy" id="104357"/>
    <lineage>
        <taxon>Eukaryota</taxon>
        <taxon>Fungi</taxon>
        <taxon>Dikarya</taxon>
        <taxon>Basidiomycota</taxon>
        <taxon>Agaricomycotina</taxon>
        <taxon>Agaricomycetes</taxon>
        <taxon>Agaricomycetidae</taxon>
        <taxon>Agaricales</taxon>
        <taxon>Pleurotineae</taxon>
        <taxon>Pleurotaceae</taxon>
        <taxon>Hohenbuehelia</taxon>
    </lineage>
</organism>
<keyword evidence="2" id="KW-1185">Reference proteome</keyword>
<dbReference type="Proteomes" id="UP001556367">
    <property type="component" value="Unassembled WGS sequence"/>
</dbReference>